<keyword evidence="1" id="KW-0677">Repeat</keyword>
<dbReference type="GO" id="GO:0016887">
    <property type="term" value="F:ATP hydrolysis activity"/>
    <property type="evidence" value="ECO:0007669"/>
    <property type="project" value="InterPro"/>
</dbReference>
<keyword evidence="3 6" id="KW-0067">ATP-binding</keyword>
<dbReference type="PANTHER" id="PTHR19211">
    <property type="entry name" value="ATP-BINDING TRANSPORT PROTEIN-RELATED"/>
    <property type="match status" value="1"/>
</dbReference>
<dbReference type="Pfam" id="PF00005">
    <property type="entry name" value="ABC_tran"/>
    <property type="match status" value="1"/>
</dbReference>
<evidence type="ECO:0000313" key="6">
    <source>
        <dbReference type="EMBL" id="PZG03367.1"/>
    </source>
</evidence>
<dbReference type="RefSeq" id="WP_146615992.1">
    <property type="nucleotide sequence ID" value="NZ_POUD01000433.1"/>
</dbReference>
<dbReference type="PROSITE" id="PS00211">
    <property type="entry name" value="ABC_TRANSPORTER_1"/>
    <property type="match status" value="1"/>
</dbReference>
<dbReference type="InterPro" id="IPR017871">
    <property type="entry name" value="ABC_transporter-like_CS"/>
</dbReference>
<feature type="non-terminal residue" evidence="6">
    <location>
        <position position="1"/>
    </location>
</feature>
<organism evidence="6 7">
    <name type="scientific">Nonomuraea aridisoli</name>
    <dbReference type="NCBI Taxonomy" id="2070368"/>
    <lineage>
        <taxon>Bacteria</taxon>
        <taxon>Bacillati</taxon>
        <taxon>Actinomycetota</taxon>
        <taxon>Actinomycetes</taxon>
        <taxon>Streptosporangiales</taxon>
        <taxon>Streptosporangiaceae</taxon>
        <taxon>Nonomuraea</taxon>
    </lineage>
</organism>
<dbReference type="InterPro" id="IPR003439">
    <property type="entry name" value="ABC_transporter-like_ATP-bd"/>
</dbReference>
<keyword evidence="2" id="KW-0547">Nucleotide-binding</keyword>
<protein>
    <submittedName>
        <fullName evidence="6">ABC transporter ATP-binding protein</fullName>
    </submittedName>
</protein>
<evidence type="ECO:0000256" key="2">
    <source>
        <dbReference type="ARBA" id="ARBA00022741"/>
    </source>
</evidence>
<gene>
    <name evidence="6" type="ORF">C1J01_46050</name>
</gene>
<accession>A0A2W2E1D8</accession>
<dbReference type="InterPro" id="IPR027417">
    <property type="entry name" value="P-loop_NTPase"/>
</dbReference>
<evidence type="ECO:0000256" key="1">
    <source>
        <dbReference type="ARBA" id="ARBA00022737"/>
    </source>
</evidence>
<dbReference type="SMART" id="SM00382">
    <property type="entry name" value="AAA"/>
    <property type="match status" value="1"/>
</dbReference>
<dbReference type="AlphaFoldDB" id="A0A2W2E1D8"/>
<evidence type="ECO:0000313" key="7">
    <source>
        <dbReference type="Proteomes" id="UP000249304"/>
    </source>
</evidence>
<keyword evidence="7" id="KW-1185">Reference proteome</keyword>
<dbReference type="Proteomes" id="UP000249304">
    <property type="component" value="Unassembled WGS sequence"/>
</dbReference>
<feature type="compositionally biased region" description="Pro residues" evidence="4">
    <location>
        <begin position="16"/>
        <end position="26"/>
    </location>
</feature>
<dbReference type="OrthoDB" id="3239744at2"/>
<sequence length="224" mass="23826">FHGAFDPASSAGSSDMPPPENPPAHPTPRQAASAAHGHDADGVGGRVVAELRDVRVGDRLHVPALTIRAGDRLLVRGANGAGKTTLLRAVAAHARDTEVGYLAQEVAFDPGLTVLQAYGGRGHPDERRAALLRTGLFRASVLDRRVGTLSVGQRRRLALARLLAGQHDLLLLDEPTNHLSPVLAEELERALDAYRGALVVVSHDRALVRRFRGTVITLTGGRIS</sequence>
<dbReference type="InterPro" id="IPR050611">
    <property type="entry name" value="ABCF"/>
</dbReference>
<comment type="caution">
    <text evidence="6">The sequence shown here is derived from an EMBL/GenBank/DDBJ whole genome shotgun (WGS) entry which is preliminary data.</text>
</comment>
<evidence type="ECO:0000259" key="5">
    <source>
        <dbReference type="PROSITE" id="PS50893"/>
    </source>
</evidence>
<name>A0A2W2E1D8_9ACTN</name>
<feature type="region of interest" description="Disordered" evidence="4">
    <location>
        <begin position="1"/>
        <end position="42"/>
    </location>
</feature>
<proteinExistence type="predicted"/>
<feature type="domain" description="ABC transporter" evidence="5">
    <location>
        <begin position="43"/>
        <end position="224"/>
    </location>
</feature>
<dbReference type="PANTHER" id="PTHR19211:SF14">
    <property type="entry name" value="ATP-BINDING CASSETTE SUB-FAMILY F MEMBER 1"/>
    <property type="match status" value="1"/>
</dbReference>
<dbReference type="InterPro" id="IPR003593">
    <property type="entry name" value="AAA+_ATPase"/>
</dbReference>
<reference evidence="6 7" key="1">
    <citation type="submission" date="2018-01" db="EMBL/GenBank/DDBJ databases">
        <title>Draft genome sequence of Nonomuraea sp. KC333.</title>
        <authorList>
            <person name="Sahin N."/>
            <person name="Saygin H."/>
            <person name="Ay H."/>
        </authorList>
    </citation>
    <scope>NUCLEOTIDE SEQUENCE [LARGE SCALE GENOMIC DNA]</scope>
    <source>
        <strain evidence="6 7">KC333</strain>
    </source>
</reference>
<evidence type="ECO:0000256" key="3">
    <source>
        <dbReference type="ARBA" id="ARBA00022840"/>
    </source>
</evidence>
<dbReference type="SUPFAM" id="SSF52540">
    <property type="entry name" value="P-loop containing nucleoside triphosphate hydrolases"/>
    <property type="match status" value="1"/>
</dbReference>
<dbReference type="PROSITE" id="PS50893">
    <property type="entry name" value="ABC_TRANSPORTER_2"/>
    <property type="match status" value="1"/>
</dbReference>
<evidence type="ECO:0000256" key="4">
    <source>
        <dbReference type="SAM" id="MobiDB-lite"/>
    </source>
</evidence>
<dbReference type="Gene3D" id="3.40.50.300">
    <property type="entry name" value="P-loop containing nucleotide triphosphate hydrolases"/>
    <property type="match status" value="1"/>
</dbReference>
<dbReference type="GO" id="GO:0005524">
    <property type="term" value="F:ATP binding"/>
    <property type="evidence" value="ECO:0007669"/>
    <property type="project" value="UniProtKB-KW"/>
</dbReference>
<dbReference type="EMBL" id="POUD01000433">
    <property type="protein sequence ID" value="PZG03367.1"/>
    <property type="molecule type" value="Genomic_DNA"/>
</dbReference>